<dbReference type="PANTHER" id="PTHR28133:SF1">
    <property type="entry name" value="REQUIRED FOR RESPIRATORY GROWTH PROTEIN 7, MITOCHONDRIAL"/>
    <property type="match status" value="1"/>
</dbReference>
<evidence type="ECO:0000313" key="3">
    <source>
        <dbReference type="EMBL" id="CTR09389.1"/>
    </source>
</evidence>
<comment type="subcellular location">
    <subcellularLocation>
        <location evidence="1">Mitochondrion</location>
    </subcellularLocation>
</comment>
<dbReference type="InterPro" id="IPR018828">
    <property type="entry name" value="RRG7"/>
</dbReference>
<evidence type="ECO:0000256" key="2">
    <source>
        <dbReference type="ARBA" id="ARBA00023128"/>
    </source>
</evidence>
<evidence type="ECO:0000256" key="1">
    <source>
        <dbReference type="ARBA" id="ARBA00004173"/>
    </source>
</evidence>
<dbReference type="AlphaFoldDB" id="A0A0K3CIB9"/>
<dbReference type="PANTHER" id="PTHR28133">
    <property type="entry name" value="REQUIRED FOR RESPIRATORY GROWTH PROTEIN 7, MITOCHONDRIAL"/>
    <property type="match status" value="1"/>
</dbReference>
<dbReference type="GO" id="GO:0005739">
    <property type="term" value="C:mitochondrion"/>
    <property type="evidence" value="ECO:0007669"/>
    <property type="project" value="UniProtKB-SubCell"/>
</dbReference>
<keyword evidence="2" id="KW-0496">Mitochondrion</keyword>
<dbReference type="Pfam" id="PF10356">
    <property type="entry name" value="RRG7"/>
    <property type="match status" value="1"/>
</dbReference>
<evidence type="ECO:0000313" key="4">
    <source>
        <dbReference type="Proteomes" id="UP000199069"/>
    </source>
</evidence>
<organism evidence="3 4">
    <name type="scientific">Rhodotorula toruloides</name>
    <name type="common">Yeast</name>
    <name type="synonym">Rhodosporidium toruloides</name>
    <dbReference type="NCBI Taxonomy" id="5286"/>
    <lineage>
        <taxon>Eukaryota</taxon>
        <taxon>Fungi</taxon>
        <taxon>Dikarya</taxon>
        <taxon>Basidiomycota</taxon>
        <taxon>Pucciniomycotina</taxon>
        <taxon>Microbotryomycetes</taxon>
        <taxon>Sporidiobolales</taxon>
        <taxon>Sporidiobolaceae</taxon>
        <taxon>Rhodotorula</taxon>
    </lineage>
</organism>
<dbReference type="Proteomes" id="UP000199069">
    <property type="component" value="Unassembled WGS sequence"/>
</dbReference>
<protein>
    <submittedName>
        <fullName evidence="3">FGENESH: predicted gene_10.87 protein</fullName>
    </submittedName>
</protein>
<dbReference type="EMBL" id="CWKI01000010">
    <property type="protein sequence ID" value="CTR09389.1"/>
    <property type="molecule type" value="Genomic_DNA"/>
</dbReference>
<gene>
    <name evidence="3" type="primary">FGENESH: predicted gene_10.87</name>
    <name evidence="3" type="ORF">BN2166_0052500</name>
</gene>
<keyword evidence="4" id="KW-1185">Reference proteome</keyword>
<name>A0A0K3CIB9_RHOTO</name>
<reference evidence="3 4" key="1">
    <citation type="submission" date="2015-07" db="EMBL/GenBank/DDBJ databases">
        <authorList>
            <person name="Cajimat M.N.B."/>
            <person name="Milazzo M.L."/>
            <person name="Fulhorst C.F."/>
        </authorList>
    </citation>
    <scope>NUCLEOTIDE SEQUENCE [LARGE SCALE GENOMIC DNA]</scope>
    <source>
        <strain evidence="3">Single colony</strain>
    </source>
</reference>
<proteinExistence type="predicted"/>
<sequence>MATRVSKRLVTAAKCVASGSGPLEPVSPLAPSTTALGTAYELATAQYLSARPFNVRGLIRVGGANDKGIDLRGRWQWGLPSKENEDSLDYDEGLFGWGKVRPVPDIRQRWVEDMSEEEVWQDDEDVEGYDLLRMFEVAVQCKAEAKALGPAVVRELEGTILAESLRRQTRRNMAPFRSPFSRQPSHSSRGVHPQPLGILVSLNGFSEQALRYASASHLPISLVHLAAQDKLRMVQSGGKVGNIEAVSASLNEAMRRVISEAFAELSPLRTLAPATCNIATRTALRSSRSPRT</sequence>
<accession>A0A0K3CIB9</accession>